<dbReference type="CDD" id="cd22749">
    <property type="entry name" value="Otubain_C65"/>
    <property type="match status" value="1"/>
</dbReference>
<dbReference type="Pfam" id="PF10275">
    <property type="entry name" value="Peptidase_C65"/>
    <property type="match status" value="1"/>
</dbReference>
<dbReference type="Proteomes" id="UP000185944">
    <property type="component" value="Unassembled WGS sequence"/>
</dbReference>
<evidence type="ECO:0000256" key="5">
    <source>
        <dbReference type="ARBA" id="ARBA00022801"/>
    </source>
</evidence>
<dbReference type="PANTHER" id="PTHR12931">
    <property type="entry name" value="UBIQUITIN THIOLESTERASE PROTEIN OTUB"/>
    <property type="match status" value="1"/>
</dbReference>
<evidence type="ECO:0000256" key="4">
    <source>
        <dbReference type="ARBA" id="ARBA00022786"/>
    </source>
</evidence>
<dbReference type="OrthoDB" id="18915at2759"/>
<evidence type="ECO:0000256" key="3">
    <source>
        <dbReference type="ARBA" id="ARBA00022670"/>
    </source>
</evidence>
<evidence type="ECO:0000313" key="8">
    <source>
        <dbReference type="EMBL" id="OAG29432.1"/>
    </source>
</evidence>
<proteinExistence type="predicted"/>
<sequence>MNSANANECKQVGNLQELKTLVEQYRDTPVQAAIEELVVLNAKIRKIKGDGNCFYFSAIFLVLEHFLSGPGTPSQLLDLLQGVNGLLKESGVEEYLIEEFSDPMFQVVKCASSREAVDLEALDSIFWDHTLMYFRMITSAYIKTHRAEFEGFLEKDLVEYCQAQVEVTNEYADEIELEGFSRAFNISFEIISICDGQIRKFIKGESSISIGSLLFTAQHYDIIYCPTE</sequence>
<keyword evidence="9" id="KW-1185">Reference proteome</keyword>
<dbReference type="SUPFAM" id="SSF54001">
    <property type="entry name" value="Cysteine proteinases"/>
    <property type="match status" value="1"/>
</dbReference>
<dbReference type="GO" id="GO:0005634">
    <property type="term" value="C:nucleus"/>
    <property type="evidence" value="ECO:0007669"/>
    <property type="project" value="TreeGrafter"/>
</dbReference>
<evidence type="ECO:0000256" key="2">
    <source>
        <dbReference type="ARBA" id="ARBA00012759"/>
    </source>
</evidence>
<keyword evidence="4" id="KW-0833">Ubl conjugation pathway</keyword>
<dbReference type="GeneID" id="93646915"/>
<dbReference type="EC" id="3.4.19.12" evidence="2"/>
<dbReference type="Gene3D" id="1.20.1300.20">
    <property type="entry name" value="Peptidase C65 Otubain, subdomain 2"/>
    <property type="match status" value="1"/>
</dbReference>
<dbReference type="STRING" id="1805483.A0A177EE56"/>
<reference evidence="8 9" key="1">
    <citation type="submission" date="2016-02" db="EMBL/GenBank/DDBJ databases">
        <title>Discovery of a natural microsporidian pathogen with a broad tissue tropism in Caenorhabditis elegans.</title>
        <authorList>
            <person name="Luallen R.J."/>
            <person name="Reinke A.W."/>
            <person name="Tong L."/>
            <person name="Botts M.R."/>
            <person name="Felix M.-A."/>
            <person name="Troemel E.R."/>
        </authorList>
    </citation>
    <scope>NUCLEOTIDE SEQUENCE [LARGE SCALE GENOMIC DNA]</scope>
    <source>
        <strain evidence="8 9">JUm2807</strain>
    </source>
</reference>
<evidence type="ECO:0000313" key="9">
    <source>
        <dbReference type="Proteomes" id="UP000185944"/>
    </source>
</evidence>
<organism evidence="8 9">
    <name type="scientific">Nematocida displodere</name>
    <dbReference type="NCBI Taxonomy" id="1805483"/>
    <lineage>
        <taxon>Eukaryota</taxon>
        <taxon>Fungi</taxon>
        <taxon>Fungi incertae sedis</taxon>
        <taxon>Microsporidia</taxon>
        <taxon>Nematocida</taxon>
    </lineage>
</organism>
<evidence type="ECO:0000256" key="6">
    <source>
        <dbReference type="ARBA" id="ARBA00022807"/>
    </source>
</evidence>
<dbReference type="GO" id="GO:0071108">
    <property type="term" value="P:protein K48-linked deubiquitination"/>
    <property type="evidence" value="ECO:0007669"/>
    <property type="project" value="TreeGrafter"/>
</dbReference>
<dbReference type="InterPro" id="IPR042467">
    <property type="entry name" value="Peptidase_C65_otubain_sub2"/>
</dbReference>
<accession>A0A177EE56</accession>
<dbReference type="GO" id="GO:0006508">
    <property type="term" value="P:proteolysis"/>
    <property type="evidence" value="ECO:0007669"/>
    <property type="project" value="UniProtKB-KW"/>
</dbReference>
<comment type="caution">
    <text evidence="8">The sequence shown here is derived from an EMBL/GenBank/DDBJ whole genome shotgun (WGS) entry which is preliminary data.</text>
</comment>
<dbReference type="GO" id="GO:0004843">
    <property type="term" value="F:cysteine-type deubiquitinase activity"/>
    <property type="evidence" value="ECO:0007669"/>
    <property type="project" value="UniProtKB-EC"/>
</dbReference>
<dbReference type="PANTHER" id="PTHR12931:SF15">
    <property type="entry name" value="UBIQUITIN THIOESTERASE OTUBAIN-LIKE"/>
    <property type="match status" value="1"/>
</dbReference>
<gene>
    <name evidence="8" type="ORF">NEDG_00565</name>
</gene>
<feature type="domain" description="OTU" evidence="7">
    <location>
        <begin position="42"/>
        <end position="226"/>
    </location>
</feature>
<dbReference type="InterPro" id="IPR003323">
    <property type="entry name" value="OTU_dom"/>
</dbReference>
<dbReference type="RefSeq" id="XP_067544080.1">
    <property type="nucleotide sequence ID" value="XM_067687983.1"/>
</dbReference>
<dbReference type="InterPro" id="IPR019400">
    <property type="entry name" value="Peptidase_C65_otubain"/>
</dbReference>
<evidence type="ECO:0000256" key="1">
    <source>
        <dbReference type="ARBA" id="ARBA00000707"/>
    </source>
</evidence>
<dbReference type="EMBL" id="LTDL01000040">
    <property type="protein sequence ID" value="OAG29432.1"/>
    <property type="molecule type" value="Genomic_DNA"/>
</dbReference>
<keyword evidence="6" id="KW-0788">Thiol protease</keyword>
<comment type="catalytic activity">
    <reaction evidence="1">
        <text>Thiol-dependent hydrolysis of ester, thioester, amide, peptide and isopeptide bonds formed by the C-terminal Gly of ubiquitin (a 76-residue protein attached to proteins as an intracellular targeting signal).</text>
        <dbReference type="EC" id="3.4.19.12"/>
    </reaction>
</comment>
<evidence type="ECO:0000259" key="7">
    <source>
        <dbReference type="PROSITE" id="PS50802"/>
    </source>
</evidence>
<protein>
    <recommendedName>
        <fullName evidence="2">ubiquitinyl hydrolase 1</fullName>
        <ecNumber evidence="2">3.4.19.12</ecNumber>
    </recommendedName>
</protein>
<dbReference type="PROSITE" id="PS50802">
    <property type="entry name" value="OTU"/>
    <property type="match status" value="1"/>
</dbReference>
<dbReference type="Gene3D" id="3.30.200.60">
    <property type="entry name" value="Peptidase C65 Otubain, subdomain 1"/>
    <property type="match status" value="1"/>
</dbReference>
<dbReference type="GO" id="GO:0043130">
    <property type="term" value="F:ubiquitin binding"/>
    <property type="evidence" value="ECO:0007669"/>
    <property type="project" value="TreeGrafter"/>
</dbReference>
<dbReference type="AlphaFoldDB" id="A0A177EE56"/>
<dbReference type="InterPro" id="IPR038765">
    <property type="entry name" value="Papain-like_cys_pep_sf"/>
</dbReference>
<keyword evidence="3" id="KW-0645">Protease</keyword>
<keyword evidence="5" id="KW-0378">Hydrolase</keyword>
<name>A0A177EE56_9MICR</name>
<dbReference type="InterPro" id="IPR042468">
    <property type="entry name" value="Peptidase_C65_otubain_sub1"/>
</dbReference>
<dbReference type="VEuPathDB" id="MicrosporidiaDB:NEDG_00565"/>